<dbReference type="PRINTS" id="PR00069">
    <property type="entry name" value="ALDKETRDTASE"/>
</dbReference>
<evidence type="ECO:0000256" key="4">
    <source>
        <dbReference type="ARBA" id="ARBA00070119"/>
    </source>
</evidence>
<keyword evidence="1" id="KW-0521">NADP</keyword>
<sequence length="351" mass="38861">METRPLGRSGIQVSKLCLGTMTWGEQNSESEAHEQLDFALANGINFIDTAEMYPVPPNRHTYTLTEQYIGSWIQRRRRRDDFVLASKIAGPTSANKMENYIRGGNDFSRAQIIEACNASLKRLKTDYIDLYQLHWPERGTNFFGRLGLSDIDTALPFTPFEEIADTLGDLVKQGKIRAYGLSNETAWGVMRYLNAHEHKPEHRPRPASVQNPYNLLNRSYEVGLSEVSLREDIPLLAYSPLAFGVLSGKYRHGALPENSRLALYPRFGRYSNPQGLAAVERYAAVAQEAGISLTTLALAFVGSRRFVASNIIGATNLAQLAENIAAGQAELSADTLAAIDAVHTEISNPCP</sequence>
<keyword evidence="2" id="KW-0560">Oxidoreductase</keyword>
<dbReference type="InterPro" id="IPR050523">
    <property type="entry name" value="AKR_Detox_Biosynth"/>
</dbReference>
<evidence type="ECO:0000256" key="1">
    <source>
        <dbReference type="ARBA" id="ARBA00022857"/>
    </source>
</evidence>
<evidence type="ECO:0000313" key="7">
    <source>
        <dbReference type="EMBL" id="WWY03230.1"/>
    </source>
</evidence>
<gene>
    <name evidence="6" type="ORF">ORY91_000178</name>
    <name evidence="7" type="ORF">V9W64_00255</name>
</gene>
<dbReference type="EMBL" id="JAPQFL010000001">
    <property type="protein sequence ID" value="MDD9326810.1"/>
    <property type="molecule type" value="Genomic_DNA"/>
</dbReference>
<proteinExistence type="inferred from homology"/>
<dbReference type="PANTHER" id="PTHR43364">
    <property type="entry name" value="NADH-SPECIFIC METHYLGLYOXAL REDUCTASE-RELATED"/>
    <property type="match status" value="1"/>
</dbReference>
<comment type="similarity">
    <text evidence="3">Belongs to the aldo/keto reductase family. Aldo/keto reductase 2 subfamily.</text>
</comment>
<evidence type="ECO:0000313" key="6">
    <source>
        <dbReference type="EMBL" id="MDD9326810.1"/>
    </source>
</evidence>
<dbReference type="CDD" id="cd19094">
    <property type="entry name" value="AKR_Tas-like"/>
    <property type="match status" value="1"/>
</dbReference>
<dbReference type="PANTHER" id="PTHR43364:SF17">
    <property type="entry name" value="ALDO KETO REDUCTASE"/>
    <property type="match status" value="1"/>
</dbReference>
<dbReference type="InterPro" id="IPR023210">
    <property type="entry name" value="NADP_OxRdtase_dom"/>
</dbReference>
<evidence type="ECO:0000256" key="3">
    <source>
        <dbReference type="ARBA" id="ARBA00038157"/>
    </source>
</evidence>
<evidence type="ECO:0000259" key="5">
    <source>
        <dbReference type="Pfam" id="PF00248"/>
    </source>
</evidence>
<dbReference type="Gene3D" id="3.20.20.100">
    <property type="entry name" value="NADP-dependent oxidoreductase domain"/>
    <property type="match status" value="1"/>
</dbReference>
<dbReference type="InterPro" id="IPR020471">
    <property type="entry name" value="AKR"/>
</dbReference>
<dbReference type="Pfam" id="PF00248">
    <property type="entry name" value="Aldo_ket_red"/>
    <property type="match status" value="1"/>
</dbReference>
<name>A0A9X4DZQ4_9NEIS</name>
<dbReference type="RefSeq" id="WP_274584155.1">
    <property type="nucleotide sequence ID" value="NZ_CP146598.1"/>
</dbReference>
<organism evidence="6">
    <name type="scientific">Neisseria leonii</name>
    <dbReference type="NCBI Taxonomy" id="2995413"/>
    <lineage>
        <taxon>Bacteria</taxon>
        <taxon>Pseudomonadati</taxon>
        <taxon>Pseudomonadota</taxon>
        <taxon>Betaproteobacteria</taxon>
        <taxon>Neisseriales</taxon>
        <taxon>Neisseriaceae</taxon>
        <taxon>Neisseria</taxon>
    </lineage>
</organism>
<reference evidence="6" key="1">
    <citation type="submission" date="2022-10" db="EMBL/GenBank/DDBJ databases">
        <authorList>
            <person name="Boutroux M."/>
        </authorList>
    </citation>
    <scope>NUCLEOTIDE SEQUENCE</scope>
    <source>
        <strain evidence="6">51.81</strain>
    </source>
</reference>
<dbReference type="FunFam" id="3.20.20.100:FF:000005">
    <property type="entry name" value="NADP(H)-dependent aldo-keto reductase"/>
    <property type="match status" value="1"/>
</dbReference>
<protein>
    <recommendedName>
        <fullName evidence="4">Protein tas</fullName>
    </recommendedName>
</protein>
<evidence type="ECO:0000313" key="8">
    <source>
        <dbReference type="Proteomes" id="UP001149607"/>
    </source>
</evidence>
<keyword evidence="8" id="KW-1185">Reference proteome</keyword>
<dbReference type="EMBL" id="CP146598">
    <property type="protein sequence ID" value="WWY03230.1"/>
    <property type="molecule type" value="Genomic_DNA"/>
</dbReference>
<feature type="domain" description="NADP-dependent oxidoreductase" evidence="5">
    <location>
        <begin position="15"/>
        <end position="342"/>
    </location>
</feature>
<dbReference type="AlphaFoldDB" id="A0A9X4DZQ4"/>
<dbReference type="InterPro" id="IPR036812">
    <property type="entry name" value="NAD(P)_OxRdtase_dom_sf"/>
</dbReference>
<dbReference type="GO" id="GO:0016491">
    <property type="term" value="F:oxidoreductase activity"/>
    <property type="evidence" value="ECO:0007669"/>
    <property type="project" value="UniProtKB-KW"/>
</dbReference>
<dbReference type="SUPFAM" id="SSF51430">
    <property type="entry name" value="NAD(P)-linked oxidoreductase"/>
    <property type="match status" value="1"/>
</dbReference>
<accession>A0A9X4DZQ4</accession>
<evidence type="ECO:0000256" key="2">
    <source>
        <dbReference type="ARBA" id="ARBA00023002"/>
    </source>
</evidence>
<dbReference type="Proteomes" id="UP001149607">
    <property type="component" value="Chromosome"/>
</dbReference>
<reference evidence="7" key="2">
    <citation type="submission" date="2024-02" db="EMBL/GenBank/DDBJ databases">
        <title>Neisseria leonii sp. nov.</title>
        <authorList>
            <person name="Boutroux M."/>
            <person name="Favre-Rochex S."/>
            <person name="Gorgette O."/>
            <person name="Touak G."/>
            <person name="Muhle E."/>
            <person name="Chesneau O."/>
            <person name="Clermont D."/>
            <person name="Rahi P."/>
        </authorList>
    </citation>
    <scope>NUCLEOTIDE SEQUENCE</scope>
    <source>
        <strain evidence="7">51.81</strain>
    </source>
</reference>